<keyword evidence="3" id="KW-1185">Reference proteome</keyword>
<feature type="region of interest" description="Disordered" evidence="1">
    <location>
        <begin position="60"/>
        <end position="93"/>
    </location>
</feature>
<dbReference type="EMBL" id="QVQW01000020">
    <property type="protein sequence ID" value="RKU45552.1"/>
    <property type="molecule type" value="Genomic_DNA"/>
</dbReference>
<gene>
    <name evidence="2" type="ORF">DL546_005974</name>
</gene>
<proteinExistence type="predicted"/>
<reference evidence="2 3" key="1">
    <citation type="submission" date="2018-08" db="EMBL/GenBank/DDBJ databases">
        <title>Draft genome of the lignicolous fungus Coniochaeta pulveracea.</title>
        <authorList>
            <person name="Borstlap C.J."/>
            <person name="De Witt R.N."/>
            <person name="Botha A."/>
            <person name="Volschenk H."/>
        </authorList>
    </citation>
    <scope>NUCLEOTIDE SEQUENCE [LARGE SCALE GENOMIC DNA]</scope>
    <source>
        <strain evidence="2 3">CAB683</strain>
    </source>
</reference>
<feature type="compositionally biased region" description="Polar residues" evidence="1">
    <location>
        <begin position="10"/>
        <end position="25"/>
    </location>
</feature>
<feature type="compositionally biased region" description="Basic and acidic residues" evidence="1">
    <location>
        <begin position="118"/>
        <end position="130"/>
    </location>
</feature>
<name>A0A420YCE2_9PEZI</name>
<feature type="region of interest" description="Disordered" evidence="1">
    <location>
        <begin position="1"/>
        <end position="25"/>
    </location>
</feature>
<dbReference type="Proteomes" id="UP000275385">
    <property type="component" value="Unassembled WGS sequence"/>
</dbReference>
<comment type="caution">
    <text evidence="2">The sequence shown here is derived from an EMBL/GenBank/DDBJ whole genome shotgun (WGS) entry which is preliminary data.</text>
</comment>
<accession>A0A420YCE2</accession>
<sequence>MPNRRHNSREYGTNQPSYTNTHTQYPNNVAANETYDNDHHYTNPDAHYTYEPIQSRHNVNTGYTFTHDHPGTQGYAATGQQGRSTGDHEPMAYQQPPYQQQANYGFVDQQQETFHQPSADEHQPTEEQQPRHQQQPTHRQDSAGQQRKPSYQSSAYEHQPTEQQQLMGHDEPHRYTESPSTQQTDTYTPPSTIDLSTGPAHSVTPTPRTWTGSSLDVNIPE</sequence>
<organism evidence="2 3">
    <name type="scientific">Coniochaeta pulveracea</name>
    <dbReference type="NCBI Taxonomy" id="177199"/>
    <lineage>
        <taxon>Eukaryota</taxon>
        <taxon>Fungi</taxon>
        <taxon>Dikarya</taxon>
        <taxon>Ascomycota</taxon>
        <taxon>Pezizomycotina</taxon>
        <taxon>Sordariomycetes</taxon>
        <taxon>Sordariomycetidae</taxon>
        <taxon>Coniochaetales</taxon>
        <taxon>Coniochaetaceae</taxon>
        <taxon>Coniochaeta</taxon>
    </lineage>
</organism>
<dbReference type="AlphaFoldDB" id="A0A420YCE2"/>
<feature type="compositionally biased region" description="Polar residues" evidence="1">
    <location>
        <begin position="142"/>
        <end position="166"/>
    </location>
</feature>
<feature type="region of interest" description="Disordered" evidence="1">
    <location>
        <begin position="114"/>
        <end position="221"/>
    </location>
</feature>
<evidence type="ECO:0000313" key="2">
    <source>
        <dbReference type="EMBL" id="RKU45552.1"/>
    </source>
</evidence>
<evidence type="ECO:0000256" key="1">
    <source>
        <dbReference type="SAM" id="MobiDB-lite"/>
    </source>
</evidence>
<feature type="compositionally biased region" description="Low complexity" evidence="1">
    <location>
        <begin position="71"/>
        <end position="82"/>
    </location>
</feature>
<protein>
    <submittedName>
        <fullName evidence="2">Uncharacterized protein</fullName>
    </submittedName>
</protein>
<evidence type="ECO:0000313" key="3">
    <source>
        <dbReference type="Proteomes" id="UP000275385"/>
    </source>
</evidence>
<feature type="compositionally biased region" description="Polar residues" evidence="1">
    <location>
        <begin position="203"/>
        <end position="221"/>
    </location>
</feature>
<feature type="compositionally biased region" description="Polar residues" evidence="1">
    <location>
        <begin position="177"/>
        <end position="195"/>
    </location>
</feature>